<accession>A0ABD0JZG1</accession>
<organism evidence="1 2">
    <name type="scientific">Batillaria attramentaria</name>
    <dbReference type="NCBI Taxonomy" id="370345"/>
    <lineage>
        <taxon>Eukaryota</taxon>
        <taxon>Metazoa</taxon>
        <taxon>Spiralia</taxon>
        <taxon>Lophotrochozoa</taxon>
        <taxon>Mollusca</taxon>
        <taxon>Gastropoda</taxon>
        <taxon>Caenogastropoda</taxon>
        <taxon>Sorbeoconcha</taxon>
        <taxon>Cerithioidea</taxon>
        <taxon>Batillariidae</taxon>
        <taxon>Batillaria</taxon>
    </lineage>
</organism>
<evidence type="ECO:0000313" key="2">
    <source>
        <dbReference type="Proteomes" id="UP001519460"/>
    </source>
</evidence>
<proteinExistence type="predicted"/>
<dbReference type="EMBL" id="JACVVK020000291">
    <property type="protein sequence ID" value="KAK7479965.1"/>
    <property type="molecule type" value="Genomic_DNA"/>
</dbReference>
<protein>
    <submittedName>
        <fullName evidence="1">Uncharacterized protein</fullName>
    </submittedName>
</protein>
<sequence length="109" mass="12151">MGDTSTSTSTASSWTAGCYSEKTVLELSTGELWEGVRDGVQTMKSCCGQPTLHAKRKQWIVMDSLLFGKGGFRTVHKECWEGARRCTDHEIWLWAAHTQGKEKIVVDQA</sequence>
<evidence type="ECO:0000313" key="1">
    <source>
        <dbReference type="EMBL" id="KAK7479965.1"/>
    </source>
</evidence>
<keyword evidence="2" id="KW-1185">Reference proteome</keyword>
<gene>
    <name evidence="1" type="ORF">BaRGS_00028792</name>
</gene>
<comment type="caution">
    <text evidence="1">The sequence shown here is derived from an EMBL/GenBank/DDBJ whole genome shotgun (WGS) entry which is preliminary data.</text>
</comment>
<reference evidence="1 2" key="1">
    <citation type="journal article" date="2023" name="Sci. Data">
        <title>Genome assembly of the Korean intertidal mud-creeper Batillaria attramentaria.</title>
        <authorList>
            <person name="Patra A.K."/>
            <person name="Ho P.T."/>
            <person name="Jun S."/>
            <person name="Lee S.J."/>
            <person name="Kim Y."/>
            <person name="Won Y.J."/>
        </authorList>
    </citation>
    <scope>NUCLEOTIDE SEQUENCE [LARGE SCALE GENOMIC DNA]</scope>
    <source>
        <strain evidence="1">Wonlab-2016</strain>
    </source>
</reference>
<dbReference type="Proteomes" id="UP001519460">
    <property type="component" value="Unassembled WGS sequence"/>
</dbReference>
<dbReference type="AlphaFoldDB" id="A0ABD0JZG1"/>
<name>A0ABD0JZG1_9CAEN</name>